<dbReference type="OrthoDB" id="106980at2157"/>
<dbReference type="PANTHER" id="PTHR43471">
    <property type="entry name" value="ABC TRANSPORTER PERMEASE"/>
    <property type="match status" value="1"/>
</dbReference>
<dbReference type="Proteomes" id="UP000730161">
    <property type="component" value="Unassembled WGS sequence"/>
</dbReference>
<feature type="transmembrane region" description="Helical" evidence="1">
    <location>
        <begin position="344"/>
        <end position="369"/>
    </location>
</feature>
<feature type="transmembrane region" description="Helical" evidence="1">
    <location>
        <begin position="389"/>
        <end position="411"/>
    </location>
</feature>
<keyword evidence="1" id="KW-0472">Membrane</keyword>
<feature type="transmembrane region" description="Helical" evidence="1">
    <location>
        <begin position="472"/>
        <end position="497"/>
    </location>
</feature>
<comment type="caution">
    <text evidence="2">The sequence shown here is derived from an EMBL/GenBank/DDBJ whole genome shotgun (WGS) entry which is preliminary data.</text>
</comment>
<feature type="transmembrane region" description="Helical" evidence="1">
    <location>
        <begin position="443"/>
        <end position="466"/>
    </location>
</feature>
<keyword evidence="1" id="KW-0812">Transmembrane</keyword>
<feature type="transmembrane region" description="Helical" evidence="1">
    <location>
        <begin position="281"/>
        <end position="304"/>
    </location>
</feature>
<organism evidence="2 3">
    <name type="scientific">Methanocalculus chunghsingensis</name>
    <dbReference type="NCBI Taxonomy" id="156457"/>
    <lineage>
        <taxon>Archaea</taxon>
        <taxon>Methanobacteriati</taxon>
        <taxon>Methanobacteriota</taxon>
        <taxon>Stenosarchaea group</taxon>
        <taxon>Methanomicrobia</taxon>
        <taxon>Methanomicrobiales</taxon>
        <taxon>Methanocalculaceae</taxon>
        <taxon>Methanocalculus</taxon>
    </lineage>
</organism>
<keyword evidence="1" id="KW-1133">Transmembrane helix</keyword>
<protein>
    <submittedName>
        <fullName evidence="2">ABC transporter</fullName>
    </submittedName>
</protein>
<evidence type="ECO:0000313" key="3">
    <source>
        <dbReference type="Proteomes" id="UP000730161"/>
    </source>
</evidence>
<evidence type="ECO:0000313" key="2">
    <source>
        <dbReference type="EMBL" id="MBR1368570.1"/>
    </source>
</evidence>
<gene>
    <name evidence="2" type="ORF">RJ53_03250</name>
</gene>
<feature type="transmembrane region" description="Helical" evidence="1">
    <location>
        <begin position="509"/>
        <end position="530"/>
    </location>
</feature>
<dbReference type="AlphaFoldDB" id="A0A8J7W935"/>
<feature type="transmembrane region" description="Helical" evidence="1">
    <location>
        <begin position="239"/>
        <end position="260"/>
    </location>
</feature>
<sequence>MHMLRQISVISRWELRRTLGTMGRGVLPAAIILFVLLILASGFAASSGVHLQDGIYRLGTDNQEAGQMIATDSRFTVFTDDGASLWENREFFDIIILGSEVYVHDDEKGRAALGALSLVYESYTSLINAEEPDLYAAYPLWIDRRYEKSLLDFTATQAGQRISPVPEERAPVPERPVVPVATPDVTIPYEPDQLRAEISRSAVQDDQIRRYTQTLGFESETGTFRTPAQLAPPLPFDSIILIFVFIFPLYFTSQFFMMSIMNERIERRGEILLSTPYRPSAIILGKALPYFLLMLAISGLIILISSLPPIIILPLIPVILFFLAAALVIGMLARSFKELSFLSIFFSTVATSYLFFPSIFANVHVIALVSPLTLIVLEIQGDAFTLADYIYSTALFYLTSAILLYAGVVNFNEERLFSFHHLIPRTIEFITAGISTKYTLPSLFSLGALVIPFVFMVQLMGLVFVFNLPMPLSLLLLIGFAAATEEIAKSIGIYALAKILPGGLGWRHVIFGSGATALGFLAGEKLLLFATIAQVTESVFGSILFLSLELLWMPFLLHAVCLGVVAIALKAGGLRMYIPGICCATVIHAIYNLAVIGVIP</sequence>
<name>A0A8J7W935_9EURY</name>
<feature type="transmembrane region" description="Helical" evidence="1">
    <location>
        <begin position="550"/>
        <end position="569"/>
    </location>
</feature>
<accession>A0A8J7W935</accession>
<feature type="transmembrane region" description="Helical" evidence="1">
    <location>
        <begin position="576"/>
        <end position="599"/>
    </location>
</feature>
<feature type="transmembrane region" description="Helical" evidence="1">
    <location>
        <begin position="310"/>
        <end position="332"/>
    </location>
</feature>
<proteinExistence type="predicted"/>
<keyword evidence="3" id="KW-1185">Reference proteome</keyword>
<dbReference type="EMBL" id="JWHL01000003">
    <property type="protein sequence ID" value="MBR1368570.1"/>
    <property type="molecule type" value="Genomic_DNA"/>
</dbReference>
<reference evidence="2" key="1">
    <citation type="submission" date="2014-12" db="EMBL/GenBank/DDBJ databases">
        <authorList>
            <person name="Huang H.-H."/>
            <person name="Chen S.-C."/>
            <person name="Lai M.-C."/>
        </authorList>
    </citation>
    <scope>NUCLEOTIDE SEQUENCE</scope>
    <source>
        <strain evidence="2">K1F9705b</strain>
    </source>
</reference>
<evidence type="ECO:0000256" key="1">
    <source>
        <dbReference type="SAM" id="Phobius"/>
    </source>
</evidence>